<dbReference type="EMBL" id="FNJU01000007">
    <property type="protein sequence ID" value="SDP79943.1"/>
    <property type="molecule type" value="Genomic_DNA"/>
</dbReference>
<dbReference type="Proteomes" id="UP000199159">
    <property type="component" value="Unassembled WGS sequence"/>
</dbReference>
<reference evidence="2" key="1">
    <citation type="submission" date="2016-10" db="EMBL/GenBank/DDBJ databases">
        <authorList>
            <person name="Varghese N."/>
            <person name="Submissions S."/>
        </authorList>
    </citation>
    <scope>NUCLEOTIDE SEQUENCE [LARGE SCALE GENOMIC DNA]</scope>
    <source>
        <strain evidence="2">IBRC-M10078</strain>
    </source>
</reference>
<dbReference type="RefSeq" id="WP_090855752.1">
    <property type="nucleotide sequence ID" value="NZ_FNJU01000007.1"/>
</dbReference>
<evidence type="ECO:0000313" key="2">
    <source>
        <dbReference type="Proteomes" id="UP000199159"/>
    </source>
</evidence>
<keyword evidence="2" id="KW-1185">Reference proteome</keyword>
<gene>
    <name evidence="1" type="ORF">SAMN05216565_10797</name>
</gene>
<protein>
    <submittedName>
        <fullName evidence="1">Uncharacterized protein</fullName>
    </submittedName>
</protein>
<sequence length="336" mass="40189">MVNNIEYKMSEQLFLDVWNKWDAPEELSNSVDISNFLNELIKESDGLVILDHFSYINFDYIEYIKHQNQYTLLYWKDYDVLRKKFVDKSISQEEIEEWLIDGNVTYLYMLLHINKLKFVKVNNNHLCILFLLHLIPNKKVKHFLMGPNDELILEDDNKEDLYKEFDFIEGPKEEYRRHLCLVNNLPYYTCLIQPKEYNLDTIYSRRILLNETIQEIENRMKRVLNSLSGIDDFEYDELYAQGNTIRRILEYSLKFFCLYKGIEIKLDDKYGHISLGDLKKEIKRGNLGFNIKPQLINTANEMSHDSGVIFSKDEIINFWEDVMKVLKSVELEILKN</sequence>
<dbReference type="AlphaFoldDB" id="A0A1H0VNK8"/>
<accession>A0A1H0VNK8</accession>
<proteinExistence type="predicted"/>
<name>A0A1H0VNK8_9BACI</name>
<evidence type="ECO:0000313" key="1">
    <source>
        <dbReference type="EMBL" id="SDP79943.1"/>
    </source>
</evidence>
<organism evidence="1 2">
    <name type="scientific">Litchfieldia salsa</name>
    <dbReference type="NCBI Taxonomy" id="930152"/>
    <lineage>
        <taxon>Bacteria</taxon>
        <taxon>Bacillati</taxon>
        <taxon>Bacillota</taxon>
        <taxon>Bacilli</taxon>
        <taxon>Bacillales</taxon>
        <taxon>Bacillaceae</taxon>
        <taxon>Litchfieldia</taxon>
    </lineage>
</organism>
<dbReference type="STRING" id="930152.SAMN05216565_10797"/>